<dbReference type="GO" id="GO:0008175">
    <property type="term" value="F:tRNA methyltransferase activity"/>
    <property type="evidence" value="ECO:0007669"/>
    <property type="project" value="TreeGrafter"/>
</dbReference>
<evidence type="ECO:0000256" key="6">
    <source>
        <dbReference type="ARBA" id="ARBA00022694"/>
    </source>
</evidence>
<keyword evidence="10" id="KW-1185">Reference proteome</keyword>
<dbReference type="Gene3D" id="3.30.300.110">
    <property type="entry name" value="Met-10+ protein-like domains"/>
    <property type="match status" value="1"/>
</dbReference>
<comment type="caution">
    <text evidence="9">The sequence shown here is derived from an EMBL/GenBank/DDBJ whole genome shotgun (WGS) entry which is preliminary data.</text>
</comment>
<evidence type="ECO:0000256" key="2">
    <source>
        <dbReference type="ARBA" id="ARBA00012265"/>
    </source>
</evidence>
<keyword evidence="3" id="KW-0489">Methyltransferase</keyword>
<dbReference type="OrthoDB" id="408788at2759"/>
<keyword evidence="6" id="KW-0819">tRNA processing</keyword>
<evidence type="ECO:0000256" key="5">
    <source>
        <dbReference type="ARBA" id="ARBA00022691"/>
    </source>
</evidence>
<dbReference type="InterPro" id="IPR056744">
    <property type="entry name" value="TRM5/TYW2-like_N"/>
</dbReference>
<gene>
    <name evidence="9" type="ORF">BpHYR1_002485</name>
</gene>
<accession>A0A3M7QPV9</accession>
<organism evidence="9 10">
    <name type="scientific">Brachionus plicatilis</name>
    <name type="common">Marine rotifer</name>
    <name type="synonym">Brachionus muelleri</name>
    <dbReference type="NCBI Taxonomy" id="10195"/>
    <lineage>
        <taxon>Eukaryota</taxon>
        <taxon>Metazoa</taxon>
        <taxon>Spiralia</taxon>
        <taxon>Gnathifera</taxon>
        <taxon>Rotifera</taxon>
        <taxon>Eurotatoria</taxon>
        <taxon>Monogononta</taxon>
        <taxon>Pseudotrocha</taxon>
        <taxon>Ploima</taxon>
        <taxon>Brachionidae</taxon>
        <taxon>Brachionus</taxon>
    </lineage>
</organism>
<dbReference type="FunFam" id="3.40.50.150:FF:000131">
    <property type="entry name" value="tRNA wybutosine-synthesizing protein 2/3/4"/>
    <property type="match status" value="1"/>
</dbReference>
<name>A0A3M7QPV9_BRAPC</name>
<evidence type="ECO:0000259" key="8">
    <source>
        <dbReference type="PROSITE" id="PS51684"/>
    </source>
</evidence>
<dbReference type="PANTHER" id="PTHR23245:SF25">
    <property type="entry name" value="TRNA WYBUTOSINE-SYNTHESIZING PROTEIN 2 HOMOLOG"/>
    <property type="match status" value="1"/>
</dbReference>
<evidence type="ECO:0000313" key="10">
    <source>
        <dbReference type="Proteomes" id="UP000276133"/>
    </source>
</evidence>
<dbReference type="Pfam" id="PF25133">
    <property type="entry name" value="TYW2_N_2"/>
    <property type="match status" value="1"/>
</dbReference>
<dbReference type="Gene3D" id="3.40.50.150">
    <property type="entry name" value="Vaccinia Virus protein VP39"/>
    <property type="match status" value="1"/>
</dbReference>
<dbReference type="InterPro" id="IPR029063">
    <property type="entry name" value="SAM-dependent_MTases_sf"/>
</dbReference>
<dbReference type="EC" id="2.5.1.114" evidence="2"/>
<sequence>MNFSKRAKPLNERDKLRRDLEALFVDWKSDWDGDLPKKWKKAEDMVILPCNCFLLEHWTLNEKFLPTVAQAFRAKRLAQEHKVKSDQFRTPSLKLLYGNSPILTVNNNGIKYCYDITKCMFSWGNITEKLRIADFDCSQETVVDLFAGIGYFTLVYLVHSKAKHVIACEWNPASVEALRNNLKINECEQRCQVLPGDNRETCPENVADRVNLGLIPSSELSWRTACYALKKHSGGVLHIHGNVDIHSNVKDKGIKKEWTDWSEYARNEILRILNERTLDDKIKWTVTTDHIEYVKAYGPRVDHLVLDLKCLPNKI</sequence>
<protein>
    <recommendedName>
        <fullName evidence="2">tRNA(Phe) (4-demethylwyosine(37)-C(7)) aminocarboxypropyltransferase</fullName>
        <ecNumber evidence="2">2.5.1.114</ecNumber>
    </recommendedName>
</protein>
<evidence type="ECO:0000256" key="7">
    <source>
        <dbReference type="ARBA" id="ARBA00049400"/>
    </source>
</evidence>
<dbReference type="GO" id="GO:0005737">
    <property type="term" value="C:cytoplasm"/>
    <property type="evidence" value="ECO:0007669"/>
    <property type="project" value="TreeGrafter"/>
</dbReference>
<dbReference type="SUPFAM" id="SSF53335">
    <property type="entry name" value="S-adenosyl-L-methionine-dependent methyltransferases"/>
    <property type="match status" value="1"/>
</dbReference>
<dbReference type="STRING" id="10195.A0A3M7QPV9"/>
<comment type="pathway">
    <text evidence="1">tRNA modification; wybutosine-tRNA(Phe) biosynthesis.</text>
</comment>
<dbReference type="PANTHER" id="PTHR23245">
    <property type="entry name" value="TRNA METHYLTRANSFERASE"/>
    <property type="match status" value="1"/>
</dbReference>
<comment type="catalytic activity">
    <reaction evidence="7">
        <text>4-demethylwyosine(37) in tRNA(Phe) + S-adenosyl-L-methionine = 4-demethyl-7-[(3S)-3-amino-3-carboxypropyl]wyosine(37) in tRNA(Phe) + S-methyl-5'-thioadenosine + H(+)</text>
        <dbReference type="Rhea" id="RHEA:36355"/>
        <dbReference type="Rhea" id="RHEA-COMP:10164"/>
        <dbReference type="Rhea" id="RHEA-COMP:10378"/>
        <dbReference type="ChEBI" id="CHEBI:15378"/>
        <dbReference type="ChEBI" id="CHEBI:17509"/>
        <dbReference type="ChEBI" id="CHEBI:59789"/>
        <dbReference type="ChEBI" id="CHEBI:64315"/>
        <dbReference type="ChEBI" id="CHEBI:73550"/>
        <dbReference type="EC" id="2.5.1.114"/>
    </reaction>
</comment>
<dbReference type="EMBL" id="REGN01005451">
    <property type="protein sequence ID" value="RNA13303.1"/>
    <property type="molecule type" value="Genomic_DNA"/>
</dbReference>
<evidence type="ECO:0000256" key="4">
    <source>
        <dbReference type="ARBA" id="ARBA00022679"/>
    </source>
</evidence>
<dbReference type="GO" id="GO:0102522">
    <property type="term" value="F:tRNA 4-demethylwyosine alpha-amino-alpha-carboxypropyltransferase activity"/>
    <property type="evidence" value="ECO:0007669"/>
    <property type="project" value="UniProtKB-EC"/>
</dbReference>
<evidence type="ECO:0000256" key="1">
    <source>
        <dbReference type="ARBA" id="ARBA00004797"/>
    </source>
</evidence>
<dbReference type="CDD" id="cd02440">
    <property type="entry name" value="AdoMet_MTases"/>
    <property type="match status" value="1"/>
</dbReference>
<dbReference type="InterPro" id="IPR056743">
    <property type="entry name" value="TRM5-TYW2-like_MTfase"/>
</dbReference>
<dbReference type="PROSITE" id="PS51684">
    <property type="entry name" value="SAM_MT_TRM5_TYW2"/>
    <property type="match status" value="1"/>
</dbReference>
<dbReference type="GO" id="GO:0031591">
    <property type="term" value="P:wybutosine biosynthetic process"/>
    <property type="evidence" value="ECO:0007669"/>
    <property type="project" value="TreeGrafter"/>
</dbReference>
<evidence type="ECO:0000256" key="3">
    <source>
        <dbReference type="ARBA" id="ARBA00022603"/>
    </source>
</evidence>
<dbReference type="GO" id="GO:0030488">
    <property type="term" value="P:tRNA methylation"/>
    <property type="evidence" value="ECO:0007669"/>
    <property type="project" value="TreeGrafter"/>
</dbReference>
<feature type="domain" description="SAM-dependent methyltransferase TRM5/TYW2-type" evidence="8">
    <location>
        <begin position="39"/>
        <end position="312"/>
    </location>
</feature>
<keyword evidence="4" id="KW-0808">Transferase</keyword>
<proteinExistence type="predicted"/>
<dbReference type="InterPro" id="IPR030382">
    <property type="entry name" value="MeTrfase_TRM5/TYW2"/>
</dbReference>
<dbReference type="Proteomes" id="UP000276133">
    <property type="component" value="Unassembled WGS sequence"/>
</dbReference>
<evidence type="ECO:0000313" key="9">
    <source>
        <dbReference type="EMBL" id="RNA13303.1"/>
    </source>
</evidence>
<dbReference type="AlphaFoldDB" id="A0A3M7QPV9"/>
<keyword evidence="5" id="KW-0949">S-adenosyl-L-methionine</keyword>
<dbReference type="Pfam" id="PF02475">
    <property type="entry name" value="TRM5-TYW2_MTfase"/>
    <property type="match status" value="1"/>
</dbReference>
<reference evidence="9 10" key="1">
    <citation type="journal article" date="2018" name="Sci. Rep.">
        <title>Genomic signatures of local adaptation to the degree of environmental predictability in rotifers.</title>
        <authorList>
            <person name="Franch-Gras L."/>
            <person name="Hahn C."/>
            <person name="Garcia-Roger E.M."/>
            <person name="Carmona M.J."/>
            <person name="Serra M."/>
            <person name="Gomez A."/>
        </authorList>
    </citation>
    <scope>NUCLEOTIDE SEQUENCE [LARGE SCALE GENOMIC DNA]</scope>
    <source>
        <strain evidence="9">HYR1</strain>
    </source>
</reference>